<protein>
    <recommendedName>
        <fullName evidence="4">HEAT repeat-containing protein 1</fullName>
    </recommendedName>
</protein>
<evidence type="ECO:0000256" key="1">
    <source>
        <dbReference type="SAM" id="SignalP"/>
    </source>
</evidence>
<name>A0AAD2FID7_9STRA</name>
<sequence>MSLLLFYLLFFASSDAFNTNSWHKRKQAVLASSLPSIEELENDPFMKQVQHGADLCSALQEDPSNADIHERIKAQLRSSDGIRGFMVSYLTSEDTSPKALVVPDGLAEVLQEITRSNPEDLVPLAFMNVIMPTAMSTMHNEEDLRQSSVQTAKRGLSILATMTGEHQSVKSNAKAILNVALDSKGEDIDSKLIEYWNSFFDKWGYKDEQKKDISESMSLFLTSNYTK</sequence>
<gene>
    <name evidence="2" type="ORF">CYCCA115_LOCUS3616</name>
</gene>
<reference evidence="2" key="1">
    <citation type="submission" date="2023-08" db="EMBL/GenBank/DDBJ databases">
        <authorList>
            <person name="Audoor S."/>
            <person name="Bilcke G."/>
        </authorList>
    </citation>
    <scope>NUCLEOTIDE SEQUENCE</scope>
</reference>
<evidence type="ECO:0008006" key="4">
    <source>
        <dbReference type="Google" id="ProtNLM"/>
    </source>
</evidence>
<dbReference type="AlphaFoldDB" id="A0AAD2FID7"/>
<keyword evidence="3" id="KW-1185">Reference proteome</keyword>
<dbReference type="EMBL" id="CAKOGP040000335">
    <property type="protein sequence ID" value="CAJ1934158.1"/>
    <property type="molecule type" value="Genomic_DNA"/>
</dbReference>
<evidence type="ECO:0000313" key="3">
    <source>
        <dbReference type="Proteomes" id="UP001295423"/>
    </source>
</evidence>
<feature type="chain" id="PRO_5041988312" description="HEAT repeat-containing protein 1" evidence="1">
    <location>
        <begin position="17"/>
        <end position="227"/>
    </location>
</feature>
<keyword evidence="1" id="KW-0732">Signal</keyword>
<evidence type="ECO:0000313" key="2">
    <source>
        <dbReference type="EMBL" id="CAJ1934158.1"/>
    </source>
</evidence>
<organism evidence="2 3">
    <name type="scientific">Cylindrotheca closterium</name>
    <dbReference type="NCBI Taxonomy" id="2856"/>
    <lineage>
        <taxon>Eukaryota</taxon>
        <taxon>Sar</taxon>
        <taxon>Stramenopiles</taxon>
        <taxon>Ochrophyta</taxon>
        <taxon>Bacillariophyta</taxon>
        <taxon>Bacillariophyceae</taxon>
        <taxon>Bacillariophycidae</taxon>
        <taxon>Bacillariales</taxon>
        <taxon>Bacillariaceae</taxon>
        <taxon>Cylindrotheca</taxon>
    </lineage>
</organism>
<feature type="signal peptide" evidence="1">
    <location>
        <begin position="1"/>
        <end position="16"/>
    </location>
</feature>
<accession>A0AAD2FID7</accession>
<dbReference type="Proteomes" id="UP001295423">
    <property type="component" value="Unassembled WGS sequence"/>
</dbReference>
<proteinExistence type="predicted"/>
<comment type="caution">
    <text evidence="2">The sequence shown here is derived from an EMBL/GenBank/DDBJ whole genome shotgun (WGS) entry which is preliminary data.</text>
</comment>